<keyword evidence="1" id="KW-1133">Transmembrane helix</keyword>
<comment type="caution">
    <text evidence="2">The sequence shown here is derived from an EMBL/GenBank/DDBJ whole genome shotgun (WGS) entry which is preliminary data.</text>
</comment>
<evidence type="ECO:0000313" key="2">
    <source>
        <dbReference type="EMBL" id="MCY6484297.1"/>
    </source>
</evidence>
<evidence type="ECO:0000256" key="1">
    <source>
        <dbReference type="SAM" id="Phobius"/>
    </source>
</evidence>
<dbReference type="Proteomes" id="UP001078443">
    <property type="component" value="Unassembled WGS sequence"/>
</dbReference>
<sequence>MKETGYIVSTNGEYASVVFKRGSACGENCGSCKGGCEVSAVTTQIKNTLGANVGDKVKVTLEQKVFNKMILWVYVFPLVMMVIGIGFGINVFKDAGYKNYELFSFLLGMVALAISYLILNIVSKKMRNNNDCSLRMVEVIKG</sequence>
<keyword evidence="1" id="KW-0812">Transmembrane</keyword>
<feature type="transmembrane region" description="Helical" evidence="1">
    <location>
        <begin position="102"/>
        <end position="119"/>
    </location>
</feature>
<keyword evidence="1" id="KW-0472">Membrane</keyword>
<accession>A0ABT4D102</accession>
<dbReference type="InterPro" id="IPR026268">
    <property type="entry name" value="RseC"/>
</dbReference>
<dbReference type="Pfam" id="PF04246">
    <property type="entry name" value="RseC_MucC"/>
    <property type="match status" value="1"/>
</dbReference>
<dbReference type="PANTHER" id="PTHR35867:SF1">
    <property type="entry name" value="PROTEIN RSEC"/>
    <property type="match status" value="1"/>
</dbReference>
<dbReference type="PANTHER" id="PTHR35867">
    <property type="entry name" value="PROTEIN RSEC"/>
    <property type="match status" value="1"/>
</dbReference>
<feature type="transmembrane region" description="Helical" evidence="1">
    <location>
        <begin position="71"/>
        <end position="90"/>
    </location>
</feature>
<dbReference type="InterPro" id="IPR007359">
    <property type="entry name" value="SigmaE_reg_RseC_MucC"/>
</dbReference>
<dbReference type="RefSeq" id="WP_268040568.1">
    <property type="nucleotide sequence ID" value="NZ_JAPQER010000002.1"/>
</dbReference>
<dbReference type="PIRSF" id="PIRSF004923">
    <property type="entry name" value="RseC"/>
    <property type="match status" value="1"/>
</dbReference>
<protein>
    <submittedName>
        <fullName evidence="2">SoxR reducing system RseC family protein</fullName>
    </submittedName>
</protein>
<organism evidence="2 3">
    <name type="scientific">Clostridium aestuarii</name>
    <dbReference type="NCBI Taxonomy" id="338193"/>
    <lineage>
        <taxon>Bacteria</taxon>
        <taxon>Bacillati</taxon>
        <taxon>Bacillota</taxon>
        <taxon>Clostridia</taxon>
        <taxon>Eubacteriales</taxon>
        <taxon>Clostridiaceae</taxon>
        <taxon>Clostridium</taxon>
    </lineage>
</organism>
<dbReference type="EMBL" id="JAPQER010000002">
    <property type="protein sequence ID" value="MCY6484297.1"/>
    <property type="molecule type" value="Genomic_DNA"/>
</dbReference>
<name>A0ABT4D102_9CLOT</name>
<proteinExistence type="predicted"/>
<evidence type="ECO:0000313" key="3">
    <source>
        <dbReference type="Proteomes" id="UP001078443"/>
    </source>
</evidence>
<reference evidence="2" key="1">
    <citation type="submission" date="2022-12" db="EMBL/GenBank/DDBJ databases">
        <authorList>
            <person name="Wang J."/>
        </authorList>
    </citation>
    <scope>NUCLEOTIDE SEQUENCE</scope>
    <source>
        <strain evidence="2">HY-45-18</strain>
    </source>
</reference>
<gene>
    <name evidence="2" type="ORF">OW763_08000</name>
</gene>
<keyword evidence="3" id="KW-1185">Reference proteome</keyword>